<sequence>MEKELKQESLLDKWKNREQKTTSIKPIEKAPPGVKIPLSYGQKRLFFLQQLYPDNPFYNYSETYTFIGELVKEHLIESLKKVYNDHDILRTTYHADGDTVFQEVDASAKMEISTHDLSKLNELDAEIECHKIMLADATKYFELDKGPLVRASLIKINDLKHILQITLHHIVTDKWSMQIFRAHVAHYYRQFNKDIRLSELKNQLQYTDYAYWLENQEINNDHLNYWKNKLSGEIPNLNLPTDYSRPKHPSFKGAASYTQVFNKDLSGKLLKLSKKLETTPFNLMLSVYYIMLYKYSGQTDILIGTPVTNRNQKALEDLIGFFNDTIVLRTNLSPSMTFMDFVGNVRTNTLEAFSNKDVPFDILVRELKTNRNLSINPFFQVMFLYHSVPENPFFDDNLSLTHTWFDSKVAKFDLTIYISEEHGLFSSTFEYASDLFEEETINRFQDYFKLLLEGIVSNPNIVIADIPIINEKEKTFLCNQKNEFSNHLLEEQAIHKIIEQIASKYPENKAVTFGNVSMTYKELDHKASLVAQSLLKNITTRNEVIGLCLDRSINMIVGMLGILKAGCAYLPIDADYPKERVNFMLKDSNVKILLTQKNITIHDTGLDISTLFIENLTDTINELNTLDYPQTSEDDLAYIIYTSGSTGQPKGVPITHKSIINSTTGRIYFYNHNPSAFLLLSSISFDSSKAGIFWTLCTGGNLVISEKRLEQDIDKIGNILKDHSISHTLMLPSLYKTILEYTSPDSFGTLKTVIVAGEACTESLCDYHFNKLPKVKLYNEYGPTEATVWCIAYEITKATIKSSIPIGRPVAGANIYLLDEKLNLVPKGAIGEIYIGGTGLSKGYLNRPELTRQVFITNPFNTEEKLYKTGDLGKFRNDGNIVFLGRKDQQVKIRGFRVELEEIEQTLMDSIMFHGVVLNLENNHLDNESESSSEKPKQLVAYVIAKTHYNKAALKSYLKKRIPNYMIPAKIIELEAFPKLPNGKIDKKALSILKYAHSSANQKDSNVELPKNETEQVMLQIWQDVLNIDAISTNDNFFEIGGDSILSIQIIAKARKMGMMISPNQLFEFQNIKDLSEYIDVNKNTNESWDYVAPLRKEGYKKPLFCIHAGGGHVFFYNLLTEYIDPERPIYAIQPSGLYGSEAMHKNVQEMTDDYIESITKIQPDGPYNVVVYCLSVAIGHEMAIQMKKRGMDLNLIVMDTMANPWKLNTKERKLIRAKNFYKRFKKKPFQTIKLIIVDRIPSLSLKIKKLLSINKKDHFQKVKDNLVNICVDYIWKPYPVKISLILTEKHEESLNEETIKSWKNLASDGVEILFTKGNHRTLFEKPDIAFVAKTIEKCLK</sequence>
<dbReference type="CDD" id="cd05930">
    <property type="entry name" value="A_NRPS"/>
    <property type="match status" value="1"/>
</dbReference>
<organism evidence="5 6">
    <name type="scientific">Confluentibacter flavum</name>
    <dbReference type="NCBI Taxonomy" id="1909700"/>
    <lineage>
        <taxon>Bacteria</taxon>
        <taxon>Pseudomonadati</taxon>
        <taxon>Bacteroidota</taxon>
        <taxon>Flavobacteriia</taxon>
        <taxon>Flavobacteriales</taxon>
        <taxon>Flavobacteriaceae</taxon>
        <taxon>Confluentibacter</taxon>
    </lineage>
</organism>
<dbReference type="InterPro" id="IPR001242">
    <property type="entry name" value="Condensation_dom"/>
</dbReference>
<dbReference type="InterPro" id="IPR045851">
    <property type="entry name" value="AMP-bd_C_sf"/>
</dbReference>
<dbReference type="Proteomes" id="UP000233435">
    <property type="component" value="Unassembled WGS sequence"/>
</dbReference>
<dbReference type="Pfam" id="PF00668">
    <property type="entry name" value="Condensation"/>
    <property type="match status" value="1"/>
</dbReference>
<comment type="cofactor">
    <cofactor evidence="1">
        <name>pantetheine 4'-phosphate</name>
        <dbReference type="ChEBI" id="CHEBI:47942"/>
    </cofactor>
</comment>
<dbReference type="InterPro" id="IPR000873">
    <property type="entry name" value="AMP-dep_synth/lig_dom"/>
</dbReference>
<dbReference type="Pfam" id="PF00501">
    <property type="entry name" value="AMP-binding"/>
    <property type="match status" value="1"/>
</dbReference>
<dbReference type="PROSITE" id="PS00012">
    <property type="entry name" value="PHOSPHOPANTETHEINE"/>
    <property type="match status" value="1"/>
</dbReference>
<dbReference type="GO" id="GO:0005737">
    <property type="term" value="C:cytoplasm"/>
    <property type="evidence" value="ECO:0007669"/>
    <property type="project" value="TreeGrafter"/>
</dbReference>
<dbReference type="RefSeq" id="WP_106660728.1">
    <property type="nucleotide sequence ID" value="NZ_PJEO01000052.1"/>
</dbReference>
<dbReference type="InterPro" id="IPR001031">
    <property type="entry name" value="Thioesterase"/>
</dbReference>
<dbReference type="InterPro" id="IPR009081">
    <property type="entry name" value="PP-bd_ACP"/>
</dbReference>
<name>A0A2N3HGQ4_9FLAO</name>
<feature type="domain" description="Carrier" evidence="4">
    <location>
        <begin position="1009"/>
        <end position="1083"/>
    </location>
</feature>
<dbReference type="Gene3D" id="1.10.1200.10">
    <property type="entry name" value="ACP-like"/>
    <property type="match status" value="1"/>
</dbReference>
<protein>
    <recommendedName>
        <fullName evidence="4">Carrier domain-containing protein</fullName>
    </recommendedName>
</protein>
<dbReference type="Gene3D" id="3.40.50.1820">
    <property type="entry name" value="alpha/beta hydrolase"/>
    <property type="match status" value="1"/>
</dbReference>
<dbReference type="GO" id="GO:0031177">
    <property type="term" value="F:phosphopantetheine binding"/>
    <property type="evidence" value="ECO:0007669"/>
    <property type="project" value="TreeGrafter"/>
</dbReference>
<dbReference type="FunFam" id="1.10.1200.10:FF:000005">
    <property type="entry name" value="Nonribosomal peptide synthetase 1"/>
    <property type="match status" value="1"/>
</dbReference>
<dbReference type="GO" id="GO:0044550">
    <property type="term" value="P:secondary metabolite biosynthetic process"/>
    <property type="evidence" value="ECO:0007669"/>
    <property type="project" value="TreeGrafter"/>
</dbReference>
<evidence type="ECO:0000313" key="6">
    <source>
        <dbReference type="Proteomes" id="UP000233435"/>
    </source>
</evidence>
<dbReference type="Pfam" id="PF00975">
    <property type="entry name" value="Thioesterase"/>
    <property type="match status" value="1"/>
</dbReference>
<dbReference type="InterPro" id="IPR006162">
    <property type="entry name" value="Ppantetheine_attach_site"/>
</dbReference>
<dbReference type="EMBL" id="PJEO01000052">
    <property type="protein sequence ID" value="PKQ44146.1"/>
    <property type="molecule type" value="Genomic_DNA"/>
</dbReference>
<dbReference type="InterPro" id="IPR010071">
    <property type="entry name" value="AA_adenyl_dom"/>
</dbReference>
<evidence type="ECO:0000313" key="5">
    <source>
        <dbReference type="EMBL" id="PKQ44146.1"/>
    </source>
</evidence>
<keyword evidence="2" id="KW-0596">Phosphopantetheine</keyword>
<dbReference type="Gene3D" id="3.30.559.10">
    <property type="entry name" value="Chloramphenicol acetyltransferase-like domain"/>
    <property type="match status" value="1"/>
</dbReference>
<dbReference type="InterPro" id="IPR029058">
    <property type="entry name" value="AB_hydrolase_fold"/>
</dbReference>
<dbReference type="InterPro" id="IPR023213">
    <property type="entry name" value="CAT-like_dom_sf"/>
</dbReference>
<dbReference type="Gene3D" id="3.30.300.30">
    <property type="match status" value="1"/>
</dbReference>
<dbReference type="OrthoDB" id="9778690at2"/>
<dbReference type="PANTHER" id="PTHR45527:SF1">
    <property type="entry name" value="FATTY ACID SYNTHASE"/>
    <property type="match status" value="1"/>
</dbReference>
<dbReference type="Gene3D" id="3.30.559.30">
    <property type="entry name" value="Nonribosomal peptide synthetase, condensation domain"/>
    <property type="match status" value="1"/>
</dbReference>
<dbReference type="SUPFAM" id="SSF52777">
    <property type="entry name" value="CoA-dependent acyltransferases"/>
    <property type="match status" value="2"/>
</dbReference>
<evidence type="ECO:0000256" key="1">
    <source>
        <dbReference type="ARBA" id="ARBA00001957"/>
    </source>
</evidence>
<dbReference type="InterPro" id="IPR020845">
    <property type="entry name" value="AMP-binding_CS"/>
</dbReference>
<evidence type="ECO:0000256" key="3">
    <source>
        <dbReference type="ARBA" id="ARBA00022553"/>
    </source>
</evidence>
<comment type="caution">
    <text evidence="5">The sequence shown here is derived from an EMBL/GenBank/DDBJ whole genome shotgun (WGS) entry which is preliminary data.</text>
</comment>
<dbReference type="GO" id="GO:0043041">
    <property type="term" value="P:amino acid activation for nonribosomal peptide biosynthetic process"/>
    <property type="evidence" value="ECO:0007669"/>
    <property type="project" value="TreeGrafter"/>
</dbReference>
<keyword evidence="6" id="KW-1185">Reference proteome</keyword>
<gene>
    <name evidence="5" type="ORF">CSW08_15255</name>
</gene>
<dbReference type="FunFam" id="3.40.50.980:FF:000001">
    <property type="entry name" value="Non-ribosomal peptide synthetase"/>
    <property type="match status" value="1"/>
</dbReference>
<reference evidence="5 6" key="1">
    <citation type="submission" date="2017-12" db="EMBL/GenBank/DDBJ databases">
        <title>Confluentibacter flavum sp. nov., isolated from the saline lake.</title>
        <authorList>
            <person name="Yu L."/>
        </authorList>
    </citation>
    <scope>NUCLEOTIDE SEQUENCE [LARGE SCALE GENOMIC DNA]</scope>
    <source>
        <strain evidence="5 6">3B</strain>
    </source>
</reference>
<dbReference type="Pfam" id="PF00550">
    <property type="entry name" value="PP-binding"/>
    <property type="match status" value="1"/>
</dbReference>
<dbReference type="PANTHER" id="PTHR45527">
    <property type="entry name" value="NONRIBOSOMAL PEPTIDE SYNTHETASE"/>
    <property type="match status" value="1"/>
</dbReference>
<dbReference type="PROSITE" id="PS50075">
    <property type="entry name" value="CARRIER"/>
    <property type="match status" value="1"/>
</dbReference>
<evidence type="ECO:0000259" key="4">
    <source>
        <dbReference type="PROSITE" id="PS50075"/>
    </source>
</evidence>
<dbReference type="NCBIfam" id="TIGR01733">
    <property type="entry name" value="AA-adenyl-dom"/>
    <property type="match status" value="1"/>
</dbReference>
<keyword evidence="3" id="KW-0597">Phosphoprotein</keyword>
<dbReference type="Gene3D" id="3.40.50.980">
    <property type="match status" value="2"/>
</dbReference>
<dbReference type="CDD" id="cd19531">
    <property type="entry name" value="LCL_NRPS-like"/>
    <property type="match status" value="1"/>
</dbReference>
<dbReference type="SUPFAM" id="SSF53474">
    <property type="entry name" value="alpha/beta-Hydrolases"/>
    <property type="match status" value="1"/>
</dbReference>
<dbReference type="SUPFAM" id="SSF47336">
    <property type="entry name" value="ACP-like"/>
    <property type="match status" value="1"/>
</dbReference>
<proteinExistence type="predicted"/>
<dbReference type="InterPro" id="IPR036736">
    <property type="entry name" value="ACP-like_sf"/>
</dbReference>
<dbReference type="SUPFAM" id="SSF56801">
    <property type="entry name" value="Acetyl-CoA synthetase-like"/>
    <property type="match status" value="1"/>
</dbReference>
<dbReference type="Gene3D" id="2.30.38.10">
    <property type="entry name" value="Luciferase, Domain 3"/>
    <property type="match status" value="1"/>
</dbReference>
<accession>A0A2N3HGQ4</accession>
<evidence type="ECO:0000256" key="2">
    <source>
        <dbReference type="ARBA" id="ARBA00022450"/>
    </source>
</evidence>
<dbReference type="FunFam" id="3.40.50.12780:FF:000012">
    <property type="entry name" value="Non-ribosomal peptide synthetase"/>
    <property type="match status" value="1"/>
</dbReference>
<dbReference type="PROSITE" id="PS00455">
    <property type="entry name" value="AMP_BINDING"/>
    <property type="match status" value="1"/>
</dbReference>
<dbReference type="GO" id="GO:0003824">
    <property type="term" value="F:catalytic activity"/>
    <property type="evidence" value="ECO:0007669"/>
    <property type="project" value="InterPro"/>
</dbReference>